<accession>A0A4Q6XGC0</accession>
<dbReference type="PANTHER" id="PTHR39181">
    <property type="entry name" value="TYROSINE-PROTEIN PHOSPHATASE YWQE"/>
    <property type="match status" value="1"/>
</dbReference>
<comment type="catalytic activity">
    <reaction evidence="4">
        <text>O-phospho-L-tyrosyl-[protein] + H2O = L-tyrosyl-[protein] + phosphate</text>
        <dbReference type="Rhea" id="RHEA:10684"/>
        <dbReference type="Rhea" id="RHEA-COMP:10136"/>
        <dbReference type="Rhea" id="RHEA-COMP:20101"/>
        <dbReference type="ChEBI" id="CHEBI:15377"/>
        <dbReference type="ChEBI" id="CHEBI:43474"/>
        <dbReference type="ChEBI" id="CHEBI:46858"/>
        <dbReference type="ChEBI" id="CHEBI:61978"/>
        <dbReference type="EC" id="3.1.3.48"/>
    </reaction>
</comment>
<proteinExistence type="inferred from homology"/>
<keyword evidence="3" id="KW-0378">Hydrolase</keyword>
<evidence type="ECO:0000256" key="3">
    <source>
        <dbReference type="ARBA" id="ARBA00022801"/>
    </source>
</evidence>
<comment type="caution">
    <text evidence="5">The sequence shown here is derived from an EMBL/GenBank/DDBJ whole genome shotgun (WGS) entry which is preliminary data.</text>
</comment>
<dbReference type="Pfam" id="PF19567">
    <property type="entry name" value="CpsB_CapC"/>
    <property type="match status" value="1"/>
</dbReference>
<dbReference type="AlphaFoldDB" id="A0A4Q6XGC0"/>
<organism evidence="5 6">
    <name type="scientific">Sphingobacterium corticibacterium</name>
    <dbReference type="NCBI Taxonomy" id="2484746"/>
    <lineage>
        <taxon>Bacteria</taxon>
        <taxon>Pseudomonadati</taxon>
        <taxon>Bacteroidota</taxon>
        <taxon>Sphingobacteriia</taxon>
        <taxon>Sphingobacteriales</taxon>
        <taxon>Sphingobacteriaceae</taxon>
        <taxon>Sphingobacterium</taxon>
    </lineage>
</organism>
<dbReference type="PANTHER" id="PTHR39181:SF1">
    <property type="entry name" value="TYROSINE-PROTEIN PHOSPHATASE YWQE"/>
    <property type="match status" value="1"/>
</dbReference>
<comment type="similarity">
    <text evidence="1">Belongs to the metallo-dependent hydrolases superfamily. CpsB/CapC family.</text>
</comment>
<dbReference type="OrthoDB" id="9788539at2"/>
<protein>
    <recommendedName>
        <fullName evidence="2">protein-tyrosine-phosphatase</fullName>
        <ecNumber evidence="2">3.1.3.48</ecNumber>
    </recommendedName>
</protein>
<sequence length="266" mass="30620">MLSIFSRKRRYNDLSWLEVDVHNHLLPRLDDGSASVSQSLELLAALTNQGIKQFIATPHIWDGIYPNNKVSIQRSWEELLQDADLPRNQVRYAAEYMAGEQLLEDIDNPLVPLLCLAGGYLLVEMPLASESPFIMDIIRKLTGRGITPILAHPERYIYYQHAPSILKTYKDMGCLLQVNLLSCYGYYGPRERNVVKYLAGKGMVDLVGTNVHDQRHVKAMEHYVRKEDVSGYFLEKLRNAEFLLDLGSDTRSRRKMHVHNKYRTDV</sequence>
<dbReference type="EC" id="3.1.3.48" evidence="2"/>
<evidence type="ECO:0000256" key="1">
    <source>
        <dbReference type="ARBA" id="ARBA00005750"/>
    </source>
</evidence>
<dbReference type="GO" id="GO:0030145">
    <property type="term" value="F:manganese ion binding"/>
    <property type="evidence" value="ECO:0007669"/>
    <property type="project" value="InterPro"/>
</dbReference>
<gene>
    <name evidence="5" type="ORF">EWE74_16455</name>
</gene>
<evidence type="ECO:0000256" key="2">
    <source>
        <dbReference type="ARBA" id="ARBA00013064"/>
    </source>
</evidence>
<name>A0A4Q6XGC0_9SPHI</name>
<dbReference type="RefSeq" id="WP_130142746.1">
    <property type="nucleotide sequence ID" value="NZ_SGIT01000003.1"/>
</dbReference>
<dbReference type="PIRSF" id="PIRSF016557">
    <property type="entry name" value="Caps_synth_CpsB"/>
    <property type="match status" value="1"/>
</dbReference>
<keyword evidence="6" id="KW-1185">Reference proteome</keyword>
<dbReference type="GO" id="GO:0004725">
    <property type="term" value="F:protein tyrosine phosphatase activity"/>
    <property type="evidence" value="ECO:0007669"/>
    <property type="project" value="UniProtKB-EC"/>
</dbReference>
<dbReference type="EMBL" id="SGIT01000003">
    <property type="protein sequence ID" value="RZF58911.1"/>
    <property type="molecule type" value="Genomic_DNA"/>
</dbReference>
<evidence type="ECO:0000256" key="4">
    <source>
        <dbReference type="ARBA" id="ARBA00051722"/>
    </source>
</evidence>
<dbReference type="InterPro" id="IPR016195">
    <property type="entry name" value="Pol/histidinol_Pase-like"/>
</dbReference>
<dbReference type="Gene3D" id="3.20.20.140">
    <property type="entry name" value="Metal-dependent hydrolases"/>
    <property type="match status" value="1"/>
</dbReference>
<dbReference type="Proteomes" id="UP000292855">
    <property type="component" value="Unassembled WGS sequence"/>
</dbReference>
<evidence type="ECO:0000313" key="5">
    <source>
        <dbReference type="EMBL" id="RZF58911.1"/>
    </source>
</evidence>
<dbReference type="SUPFAM" id="SSF89550">
    <property type="entry name" value="PHP domain-like"/>
    <property type="match status" value="1"/>
</dbReference>
<dbReference type="InterPro" id="IPR016667">
    <property type="entry name" value="Caps_polysacc_synth_CpsB/CapC"/>
</dbReference>
<reference evidence="5 6" key="1">
    <citation type="submission" date="2019-02" db="EMBL/GenBank/DDBJ databases">
        <authorList>
            <person name="Li Y."/>
        </authorList>
    </citation>
    <scope>NUCLEOTIDE SEQUENCE [LARGE SCALE GENOMIC DNA]</scope>
    <source>
        <strain evidence="5 6">30C10-4-7</strain>
    </source>
</reference>
<evidence type="ECO:0000313" key="6">
    <source>
        <dbReference type="Proteomes" id="UP000292855"/>
    </source>
</evidence>